<dbReference type="PANTHER" id="PTHR30473">
    <property type="entry name" value="PROTEIN PHOH"/>
    <property type="match status" value="1"/>
</dbReference>
<evidence type="ECO:0000256" key="2">
    <source>
        <dbReference type="ARBA" id="ARBA00022840"/>
    </source>
</evidence>
<evidence type="ECO:0000256" key="1">
    <source>
        <dbReference type="ARBA" id="ARBA00022741"/>
    </source>
</evidence>
<dbReference type="InterPro" id="IPR051451">
    <property type="entry name" value="PhoH2-like"/>
</dbReference>
<dbReference type="Pfam" id="PF02562">
    <property type="entry name" value="PhoH"/>
    <property type="match status" value="1"/>
</dbReference>
<dbReference type="GO" id="GO:0005524">
    <property type="term" value="F:ATP binding"/>
    <property type="evidence" value="ECO:0007669"/>
    <property type="project" value="UniProtKB-KW"/>
</dbReference>
<keyword evidence="1" id="KW-0547">Nucleotide-binding</keyword>
<name>A0A8S5R2M0_9CAUD</name>
<evidence type="ECO:0000259" key="3">
    <source>
        <dbReference type="Pfam" id="PF02562"/>
    </source>
</evidence>
<dbReference type="SUPFAM" id="SSF52540">
    <property type="entry name" value="P-loop containing nucleoside triphosphate hydrolases"/>
    <property type="match status" value="1"/>
</dbReference>
<reference evidence="4" key="1">
    <citation type="journal article" date="2021" name="Proc. Natl. Acad. Sci. U.S.A.">
        <title>A Catalog of Tens of Thousands of Viruses from Human Metagenomes Reveals Hidden Associations with Chronic Diseases.</title>
        <authorList>
            <person name="Tisza M.J."/>
            <person name="Buck C.B."/>
        </authorList>
    </citation>
    <scope>NUCLEOTIDE SEQUENCE</scope>
    <source>
        <strain evidence="4">Ct6d71</strain>
    </source>
</reference>
<sequence length="271" mass="30930">MYTGYREVQASEAYELYQHPEDNILGLLTNEYLIVKDENDNVVDIKKWDGYGYCGIDSSGIGNNFIGKIKARNLEQKLAIDMLRDPKSKIKVITSQPGCGKDFLMTNYALHLLDRGKFDKIMWIRNNIEVKNTNSLGYLPGSQDDKLKPYVMLLADHLGGEEGLERMTEMGQLEITHLGFLRGRSIRNSIIYCSEAQNLTREHMKLLISRVDEGSELWINGDMRQTDMKVFDVDNGLEAIIDRLKGNELFGYIQLKKIERSAVAQLAELLD</sequence>
<dbReference type="InterPro" id="IPR027417">
    <property type="entry name" value="P-loop_NTPase"/>
</dbReference>
<dbReference type="Gene3D" id="3.40.50.300">
    <property type="entry name" value="P-loop containing nucleotide triphosphate hydrolases"/>
    <property type="match status" value="1"/>
</dbReference>
<proteinExistence type="predicted"/>
<dbReference type="InterPro" id="IPR003714">
    <property type="entry name" value="PhoH"/>
</dbReference>
<accession>A0A8S5R2M0</accession>
<feature type="domain" description="PhoH-like protein" evidence="3">
    <location>
        <begin position="68"/>
        <end position="265"/>
    </location>
</feature>
<organism evidence="4">
    <name type="scientific">Siphoviridae sp. ct6d71</name>
    <dbReference type="NCBI Taxonomy" id="2826298"/>
    <lineage>
        <taxon>Viruses</taxon>
        <taxon>Duplodnaviria</taxon>
        <taxon>Heunggongvirae</taxon>
        <taxon>Uroviricota</taxon>
        <taxon>Caudoviricetes</taxon>
    </lineage>
</organism>
<dbReference type="EMBL" id="BK015797">
    <property type="protein sequence ID" value="DAE25337.1"/>
    <property type="molecule type" value="Genomic_DNA"/>
</dbReference>
<evidence type="ECO:0000313" key="4">
    <source>
        <dbReference type="EMBL" id="DAE25337.1"/>
    </source>
</evidence>
<keyword evidence="2" id="KW-0067">ATP-binding</keyword>
<dbReference type="PANTHER" id="PTHR30473:SF2">
    <property type="entry name" value="PIN DOMAIN-CONTAINING PROTEIN"/>
    <property type="match status" value="1"/>
</dbReference>
<protein>
    <submittedName>
        <fullName evidence="4">PhoH-like protein</fullName>
    </submittedName>
</protein>